<accession>A0A3R7MQH7</accession>
<dbReference type="InterPro" id="IPR015943">
    <property type="entry name" value="WD40/YVTN_repeat-like_dom_sf"/>
</dbReference>
<dbReference type="GeneID" id="40317868"/>
<feature type="compositionally biased region" description="Basic residues" evidence="6">
    <location>
        <begin position="629"/>
        <end position="641"/>
    </location>
</feature>
<feature type="region of interest" description="Disordered" evidence="6">
    <location>
        <begin position="1"/>
        <end position="57"/>
    </location>
</feature>
<evidence type="ECO:0000256" key="2">
    <source>
        <dbReference type="ARBA" id="ARBA00022574"/>
    </source>
</evidence>
<gene>
    <name evidence="7" type="ORF">Tco025E_04257</name>
</gene>
<dbReference type="GO" id="GO:0034511">
    <property type="term" value="F:U3 snoRNA binding"/>
    <property type="evidence" value="ECO:0007669"/>
    <property type="project" value="InterPro"/>
</dbReference>
<evidence type="ECO:0000256" key="6">
    <source>
        <dbReference type="SAM" id="MobiDB-lite"/>
    </source>
</evidence>
<dbReference type="SMART" id="SM00320">
    <property type="entry name" value="WD40"/>
    <property type="match status" value="5"/>
</dbReference>
<dbReference type="RefSeq" id="XP_029228677.1">
    <property type="nucleotide sequence ID" value="XM_029371169.1"/>
</dbReference>
<feature type="repeat" description="WD" evidence="5">
    <location>
        <begin position="430"/>
        <end position="471"/>
    </location>
</feature>
<feature type="compositionally biased region" description="Basic residues" evidence="6">
    <location>
        <begin position="682"/>
        <end position="697"/>
    </location>
</feature>
<feature type="compositionally biased region" description="Acidic residues" evidence="6">
    <location>
        <begin position="570"/>
        <end position="581"/>
    </location>
</feature>
<evidence type="ECO:0000313" key="7">
    <source>
        <dbReference type="EMBL" id="RNF19010.1"/>
    </source>
</evidence>
<comment type="caution">
    <text evidence="7">The sequence shown here is derived from an EMBL/GenBank/DDBJ whole genome shotgun (WGS) entry which is preliminary data.</text>
</comment>
<evidence type="ECO:0000256" key="1">
    <source>
        <dbReference type="ARBA" id="ARBA00004123"/>
    </source>
</evidence>
<feature type="compositionally biased region" description="Basic and acidic residues" evidence="6">
    <location>
        <begin position="19"/>
        <end position="39"/>
    </location>
</feature>
<organism evidence="7 8">
    <name type="scientific">Trypanosoma conorhini</name>
    <dbReference type="NCBI Taxonomy" id="83891"/>
    <lineage>
        <taxon>Eukaryota</taxon>
        <taxon>Discoba</taxon>
        <taxon>Euglenozoa</taxon>
        <taxon>Kinetoplastea</taxon>
        <taxon>Metakinetoplastina</taxon>
        <taxon>Trypanosomatida</taxon>
        <taxon>Trypanosomatidae</taxon>
        <taxon>Trypanosoma</taxon>
    </lineage>
</organism>
<proteinExistence type="predicted"/>
<dbReference type="PROSITE" id="PS50294">
    <property type="entry name" value="WD_REPEATS_REGION"/>
    <property type="match status" value="1"/>
</dbReference>
<dbReference type="EMBL" id="MKKU01000217">
    <property type="protein sequence ID" value="RNF19010.1"/>
    <property type="molecule type" value="Genomic_DNA"/>
</dbReference>
<protein>
    <submittedName>
        <fullName evidence="7">Ribosomal rRNA-processing protein 9</fullName>
    </submittedName>
</protein>
<feature type="region of interest" description="Disordered" evidence="6">
    <location>
        <begin position="570"/>
        <end position="697"/>
    </location>
</feature>
<dbReference type="Proteomes" id="UP000284403">
    <property type="component" value="Unassembled WGS sequence"/>
</dbReference>
<sequence length="697" mass="73986">MLAKKKAERRHAIAATASAERKRELKRMRGEADGAERPGRVGKRRRTGTEEENHTVAPRVASVENPADMLRAIGDHVNTRLQELEFDDDLDADLFDEQQRRLREEAAIAAGTKSRLLSTPIAGFLRQQEERQAAALPGDAGGATTASVKMVRIGHNSNAVTAVCGLGAELVVLGDKSGAVYVAELRGGPSPPLSSNSSQKILLSPFLPAAVLSIAVSDTRGVRPSQRALFERSTVDTSVTSYIAAGAADGTISVWVTSTRKHMGFLSMHRSAVTGLTFRYDTLYSCSSDETLRVWSVPQMICQDKLFGHQGRVLGIHSLRRERCATVGEDGTMRFWKVDAATQQEFSAGSHFGVKVVLECVTMLNDNVVLCGAANGALLLFDVSKRKPLAVREAAHGYGFVGDGTGLEKAVVADQLQQASGASEEARGRRQQNANPITSVASIPYTDVAASASYDGNVRLWRIVNPETGRKLAATADHTEGVAVTATTFECLASIPVGAIVTSLFFTPSGDALLVGGSKEPRLGRWVVQRSALNAAYVVPLDDARLRAFASCAAVEHIPALLYGFDDEEAGGDEEEEEENDAAGSADPGDGESAPPAGDGDDGLFTLGEDGQMQFGAPTGADAADKRAAAHKRKKGTKSKKASSALPRGAGIDKDKKGRSARNAKLPKATEPQPASEPPQPQKKKKKKGASAKAARK</sequence>
<dbReference type="GO" id="GO:0032040">
    <property type="term" value="C:small-subunit processome"/>
    <property type="evidence" value="ECO:0007669"/>
    <property type="project" value="TreeGrafter"/>
</dbReference>
<evidence type="ECO:0000313" key="8">
    <source>
        <dbReference type="Proteomes" id="UP000284403"/>
    </source>
</evidence>
<dbReference type="OrthoDB" id="189968at2759"/>
<dbReference type="PANTHER" id="PTHR19865:SF0">
    <property type="entry name" value="U3 SMALL NUCLEOLAR RNA-INTERACTING PROTEIN 2"/>
    <property type="match status" value="1"/>
</dbReference>
<dbReference type="AlphaFoldDB" id="A0A3R7MQH7"/>
<dbReference type="Pfam" id="PF00400">
    <property type="entry name" value="WD40"/>
    <property type="match status" value="2"/>
</dbReference>
<dbReference type="Gene3D" id="2.130.10.10">
    <property type="entry name" value="YVTN repeat-like/Quinoprotein amine dehydrogenase"/>
    <property type="match status" value="1"/>
</dbReference>
<dbReference type="InterPro" id="IPR001680">
    <property type="entry name" value="WD40_rpt"/>
</dbReference>
<keyword evidence="4" id="KW-0539">Nucleus</keyword>
<dbReference type="InterPro" id="IPR036322">
    <property type="entry name" value="WD40_repeat_dom_sf"/>
</dbReference>
<feature type="repeat" description="WD" evidence="5">
    <location>
        <begin position="266"/>
        <end position="297"/>
    </location>
</feature>
<comment type="subcellular location">
    <subcellularLocation>
        <location evidence="1">Nucleus</location>
    </subcellularLocation>
</comment>
<evidence type="ECO:0000256" key="3">
    <source>
        <dbReference type="ARBA" id="ARBA00022737"/>
    </source>
</evidence>
<dbReference type="PANTHER" id="PTHR19865">
    <property type="entry name" value="U3 SMALL NUCLEOLAR RNA INTERACTING PROTEIN 2"/>
    <property type="match status" value="1"/>
</dbReference>
<keyword evidence="2 5" id="KW-0853">WD repeat</keyword>
<dbReference type="InterPro" id="IPR039241">
    <property type="entry name" value="Rrp9-like"/>
</dbReference>
<reference evidence="7 8" key="1">
    <citation type="journal article" date="2018" name="BMC Genomics">
        <title>Genomic comparison of Trypanosoma conorhini and Trypanosoma rangeli to Trypanosoma cruzi strains of high and low virulence.</title>
        <authorList>
            <person name="Bradwell K.R."/>
            <person name="Koparde V.N."/>
            <person name="Matveyev A.V."/>
            <person name="Serrano M.G."/>
            <person name="Alves J.M."/>
            <person name="Parikh H."/>
            <person name="Huang B."/>
            <person name="Lee V."/>
            <person name="Espinosa-Alvarez O."/>
            <person name="Ortiz P.A."/>
            <person name="Costa-Martins A.G."/>
            <person name="Teixeira M.M."/>
            <person name="Buck G.A."/>
        </authorList>
    </citation>
    <scope>NUCLEOTIDE SEQUENCE [LARGE SCALE GENOMIC DNA]</scope>
    <source>
        <strain evidence="7 8">025E</strain>
    </source>
</reference>
<keyword evidence="8" id="KW-1185">Reference proteome</keyword>
<dbReference type="PROSITE" id="PS50082">
    <property type="entry name" value="WD_REPEATS_2"/>
    <property type="match status" value="2"/>
</dbReference>
<evidence type="ECO:0000256" key="5">
    <source>
        <dbReference type="PROSITE-ProRule" id="PRU00221"/>
    </source>
</evidence>
<dbReference type="SUPFAM" id="SSF50978">
    <property type="entry name" value="WD40 repeat-like"/>
    <property type="match status" value="1"/>
</dbReference>
<keyword evidence="3" id="KW-0677">Repeat</keyword>
<evidence type="ECO:0000256" key="4">
    <source>
        <dbReference type="ARBA" id="ARBA00023242"/>
    </source>
</evidence>
<name>A0A3R7MQH7_9TRYP</name>